<proteinExistence type="predicted"/>
<sequence length="390" mass="47111">MSYHCECEQCKNKEFNPEDYIIKEEDFKVLDKERPLGISGHLRVKDEAMSIAECIDSCIDALDELIITYNKSTDNTEEILKEYKNKYPDKIRIYYYAPNLIKYDKDEYITKYSELHYLYNYYNFGYVKIKYRYYMKIDADQVYFTKKLLDIREALLIDINDKRNIDTKILSFLKIDKIAWYIPIKKLRNTFRSYFIKKIFNKDIIPEMFAYEYLFSFKELIIYNRIKSVDDFSLELGGFNTIINNDELLLYTDDFIFNGCVGDHNIWKPDSNYKYQLYTANGLEIINKLRPTVIIGFCWIHFGFIKRRITLNSKLHIDVLNIKNTTWKDMKDIILSVNNNKYNSEFAKNTYLIFGDKYFDIDKKYVTKEFYNRYLKKPLEYAIKNQDKLW</sequence>
<evidence type="ECO:0000313" key="1">
    <source>
        <dbReference type="EMBL" id="ANN64240.1"/>
    </source>
</evidence>
<dbReference type="KEGG" id="bhd:BHYOB78_10270"/>
<reference evidence="2" key="1">
    <citation type="journal article" date="2016" name="Genome Announc.">
        <title>Complete Genome Sequence of Brachyspira hyodysenteriae Type Strain B78 (ATCC 27164).</title>
        <authorList>
            <person name="Mirajkar N.S."/>
            <person name="Johnson T.J."/>
            <person name="Gebhart C.J."/>
        </authorList>
    </citation>
    <scope>NUCLEOTIDE SEQUENCE [LARGE SCALE GENOMIC DNA]</scope>
    <source>
        <strain evidence="2">B78</strain>
    </source>
</reference>
<dbReference type="Proteomes" id="UP000092328">
    <property type="component" value="Chromosome"/>
</dbReference>
<dbReference type="Pfam" id="PF06306">
    <property type="entry name" value="CgtA"/>
    <property type="match status" value="1"/>
</dbReference>
<organism evidence="1 2">
    <name type="scientific">Brachyspira hyodysenteriae ATCC 27164</name>
    <dbReference type="NCBI Taxonomy" id="1266923"/>
    <lineage>
        <taxon>Bacteria</taxon>
        <taxon>Pseudomonadati</taxon>
        <taxon>Spirochaetota</taxon>
        <taxon>Spirochaetia</taxon>
        <taxon>Brachyspirales</taxon>
        <taxon>Brachyspiraceae</taxon>
        <taxon>Brachyspira</taxon>
    </lineage>
</organism>
<evidence type="ECO:0000313" key="2">
    <source>
        <dbReference type="Proteomes" id="UP000092328"/>
    </source>
</evidence>
<dbReference type="EMBL" id="CP015910">
    <property type="protein sequence ID" value="ANN64240.1"/>
    <property type="molecule type" value="Genomic_DNA"/>
</dbReference>
<dbReference type="AlphaFoldDB" id="A0A3B6W2R1"/>
<dbReference type="Gene3D" id="3.90.550.10">
    <property type="entry name" value="Spore Coat Polysaccharide Biosynthesis Protein SpsA, Chain A"/>
    <property type="match status" value="1"/>
</dbReference>
<dbReference type="RefSeq" id="WP_020064034.1">
    <property type="nucleotide sequence ID" value="NZ_CP015910.2"/>
</dbReference>
<dbReference type="GeneID" id="63962259"/>
<protein>
    <submittedName>
        <fullName evidence="1">Uncharacterized protein</fullName>
    </submittedName>
</protein>
<dbReference type="SUPFAM" id="SSF53448">
    <property type="entry name" value="Nucleotide-diphospho-sugar transferases"/>
    <property type="match status" value="1"/>
</dbReference>
<name>A0A3B6W2R1_BRAHO</name>
<reference evidence="2" key="2">
    <citation type="journal article" date="2017" name="Genome Announc.">
        <title>Correction for Mirajkar et al., Complete Genome Sequence of Brachyspira hyodysenteriae Type Strain B78 (ATCC 27164).</title>
        <authorList>
            <person name="Mirajkar N.S."/>
            <person name="Johnson T.J."/>
            <person name="Gebhart C.J."/>
        </authorList>
    </citation>
    <scope>NUCLEOTIDE SEQUENCE [LARGE SCALE GENOMIC DNA]</scope>
    <source>
        <strain evidence="2">B78</strain>
    </source>
</reference>
<dbReference type="InterPro" id="IPR010446">
    <property type="entry name" value="GalNAc_Trfase_b"/>
</dbReference>
<gene>
    <name evidence="1" type="ORF">BHYOB78_10270</name>
</gene>
<keyword evidence="2" id="KW-1185">Reference proteome</keyword>
<dbReference type="InterPro" id="IPR029044">
    <property type="entry name" value="Nucleotide-diphossugar_trans"/>
</dbReference>
<dbReference type="OrthoDB" id="5319641at2"/>
<accession>A0A3B6W2R1</accession>